<proteinExistence type="predicted"/>
<name>A0A2P2P1X9_RHIMU</name>
<evidence type="ECO:0000313" key="1">
    <source>
        <dbReference type="EMBL" id="MBX48806.1"/>
    </source>
</evidence>
<reference evidence="1" key="1">
    <citation type="submission" date="2018-02" db="EMBL/GenBank/DDBJ databases">
        <title>Rhizophora mucronata_Transcriptome.</title>
        <authorList>
            <person name="Meera S.P."/>
            <person name="Sreeshan A."/>
            <person name="Augustine A."/>
        </authorList>
    </citation>
    <scope>NUCLEOTIDE SEQUENCE</scope>
    <source>
        <tissue evidence="1">Leaf</tissue>
    </source>
</reference>
<sequence length="44" mass="4974">MAPLSPTKPFNRPNMTPLLSGKFLTQVTRAPVFAKFWELAPIQM</sequence>
<protein>
    <submittedName>
        <fullName evidence="1">Uncharacterized protein</fullName>
    </submittedName>
</protein>
<organism evidence="1">
    <name type="scientific">Rhizophora mucronata</name>
    <name type="common">Asiatic mangrove</name>
    <dbReference type="NCBI Taxonomy" id="61149"/>
    <lineage>
        <taxon>Eukaryota</taxon>
        <taxon>Viridiplantae</taxon>
        <taxon>Streptophyta</taxon>
        <taxon>Embryophyta</taxon>
        <taxon>Tracheophyta</taxon>
        <taxon>Spermatophyta</taxon>
        <taxon>Magnoliopsida</taxon>
        <taxon>eudicotyledons</taxon>
        <taxon>Gunneridae</taxon>
        <taxon>Pentapetalae</taxon>
        <taxon>rosids</taxon>
        <taxon>fabids</taxon>
        <taxon>Malpighiales</taxon>
        <taxon>Rhizophoraceae</taxon>
        <taxon>Rhizophora</taxon>
    </lineage>
</organism>
<dbReference type="AlphaFoldDB" id="A0A2P2P1X9"/>
<accession>A0A2P2P1X9</accession>
<dbReference type="EMBL" id="GGEC01068322">
    <property type="protein sequence ID" value="MBX48806.1"/>
    <property type="molecule type" value="Transcribed_RNA"/>
</dbReference>